<dbReference type="GO" id="GO:0004842">
    <property type="term" value="F:ubiquitin-protein transferase activity"/>
    <property type="evidence" value="ECO:0000318"/>
    <property type="project" value="GO_Central"/>
</dbReference>
<feature type="region of interest" description="Disordered" evidence="1">
    <location>
        <begin position="1"/>
        <end position="64"/>
    </location>
</feature>
<sequence length="175" mass="18868">MCRSSEGPREVPRAGSSAGPREVSCAVPSAGPRVVLSEGPREVPCAGPRAVQSSTQLSTSSATGQKKLYTHRKCVQRWCNEKGDIISESCHQPYQPGYTAPPPLPPSEETVIDISGGWTLVDTQLNLNDPRLLSMAVTERYLQEANHDEDVHASASGAAFGFFVALFVSYCNYLV</sequence>
<dbReference type="Gramene" id="Solyc07g021400.1.1">
    <property type="protein sequence ID" value="Solyc07g021400.1.1"/>
    <property type="gene ID" value="Solyc07g021400.1"/>
</dbReference>
<proteinExistence type="predicted"/>
<evidence type="ECO:0000256" key="1">
    <source>
        <dbReference type="SAM" id="MobiDB-lite"/>
    </source>
</evidence>
<dbReference type="EnsemblPlants" id="Solyc07g021400.1.1">
    <property type="protein sequence ID" value="Solyc07g021400.1.1"/>
    <property type="gene ID" value="Solyc07g021400.1"/>
</dbReference>
<dbReference type="InParanoid" id="K4CCZ7"/>
<dbReference type="PaxDb" id="4081-Solyc07g021400.1.1"/>
<protein>
    <recommendedName>
        <fullName evidence="4">RING-CH-type domain-containing protein</fullName>
    </recommendedName>
</protein>
<evidence type="ECO:0000313" key="3">
    <source>
        <dbReference type="Proteomes" id="UP000004994"/>
    </source>
</evidence>
<name>K4CCZ7_SOLLC</name>
<organism evidence="2">
    <name type="scientific">Solanum lycopersicum</name>
    <name type="common">Tomato</name>
    <name type="synonym">Lycopersicon esculentum</name>
    <dbReference type="NCBI Taxonomy" id="4081"/>
    <lineage>
        <taxon>Eukaryota</taxon>
        <taxon>Viridiplantae</taxon>
        <taxon>Streptophyta</taxon>
        <taxon>Embryophyta</taxon>
        <taxon>Tracheophyta</taxon>
        <taxon>Spermatophyta</taxon>
        <taxon>Magnoliopsida</taxon>
        <taxon>eudicotyledons</taxon>
        <taxon>Gunneridae</taxon>
        <taxon>Pentapetalae</taxon>
        <taxon>asterids</taxon>
        <taxon>lamiids</taxon>
        <taxon>Solanales</taxon>
        <taxon>Solanaceae</taxon>
        <taxon>Solanoideae</taxon>
        <taxon>Solaneae</taxon>
        <taxon>Solanum</taxon>
        <taxon>Solanum subgen. Lycopersicon</taxon>
    </lineage>
</organism>
<dbReference type="GO" id="GO:0016020">
    <property type="term" value="C:membrane"/>
    <property type="evidence" value="ECO:0000318"/>
    <property type="project" value="GO_Central"/>
</dbReference>
<accession>K4CCZ7</accession>
<dbReference type="HOGENOM" id="CLU_1535146_0_0_1"/>
<dbReference type="PANTHER" id="PTHR23012">
    <property type="entry name" value="RING/FYVE/PHD ZINC FINGER DOMAIN-CONTAINING"/>
    <property type="match status" value="1"/>
</dbReference>
<keyword evidence="3" id="KW-1185">Reference proteome</keyword>
<dbReference type="PANTHER" id="PTHR23012:SF177">
    <property type="entry name" value="E3 UBIQUITIN-PROTEIN LIGASE MARCH11-LIKE"/>
    <property type="match status" value="1"/>
</dbReference>
<dbReference type="InterPro" id="IPR013083">
    <property type="entry name" value="Znf_RING/FYVE/PHD"/>
</dbReference>
<feature type="compositionally biased region" description="Basic and acidic residues" evidence="1">
    <location>
        <begin position="1"/>
        <end position="12"/>
    </location>
</feature>
<dbReference type="InterPro" id="IPR033275">
    <property type="entry name" value="MARCH-like"/>
</dbReference>
<dbReference type="Proteomes" id="UP000004994">
    <property type="component" value="Chromosome 7"/>
</dbReference>
<evidence type="ECO:0008006" key="4">
    <source>
        <dbReference type="Google" id="ProtNLM"/>
    </source>
</evidence>
<dbReference type="Gene3D" id="3.30.40.10">
    <property type="entry name" value="Zinc/RING finger domain, C3HC4 (zinc finger)"/>
    <property type="match status" value="1"/>
</dbReference>
<feature type="compositionally biased region" description="Low complexity" evidence="1">
    <location>
        <begin position="52"/>
        <end position="64"/>
    </location>
</feature>
<dbReference type="STRING" id="4081.K4CCZ7"/>
<dbReference type="AlphaFoldDB" id="K4CCZ7"/>
<reference evidence="2" key="1">
    <citation type="journal article" date="2012" name="Nature">
        <title>The tomato genome sequence provides insights into fleshy fruit evolution.</title>
        <authorList>
            <consortium name="Tomato Genome Consortium"/>
        </authorList>
    </citation>
    <scope>NUCLEOTIDE SEQUENCE [LARGE SCALE GENOMIC DNA]</scope>
    <source>
        <strain evidence="2">cv. Heinz 1706</strain>
    </source>
</reference>
<dbReference type="GO" id="GO:0016567">
    <property type="term" value="P:protein ubiquitination"/>
    <property type="evidence" value="ECO:0000318"/>
    <property type="project" value="GO_Central"/>
</dbReference>
<dbReference type="InterPro" id="IPR022143">
    <property type="entry name" value="DUF3675"/>
</dbReference>
<reference evidence="2" key="2">
    <citation type="submission" date="2015-06" db="UniProtKB">
        <authorList>
            <consortium name="EnsemblPlants"/>
        </authorList>
    </citation>
    <scope>IDENTIFICATION</scope>
    <source>
        <strain evidence="2">cv. Heinz 1706</strain>
    </source>
</reference>
<dbReference type="Pfam" id="PF12428">
    <property type="entry name" value="DUF3675"/>
    <property type="match status" value="1"/>
</dbReference>
<evidence type="ECO:0000313" key="2">
    <source>
        <dbReference type="EnsemblPlants" id="Solyc07g021400.1.1"/>
    </source>
</evidence>
<dbReference type="eggNOG" id="KOG1609">
    <property type="taxonomic scope" value="Eukaryota"/>
</dbReference>